<protein>
    <submittedName>
        <fullName evidence="1">Jg27654 protein</fullName>
    </submittedName>
</protein>
<sequence>MDFRKVTPASIQYPIQESNLKVSTPKGTKMKLLSRFSYLRLLACSALEAAAPTIDEVAWMCDAARVSTVHPTEVTFQASKV</sequence>
<proteinExistence type="predicted"/>
<evidence type="ECO:0000313" key="2">
    <source>
        <dbReference type="Proteomes" id="UP000838756"/>
    </source>
</evidence>
<dbReference type="EMBL" id="CAKXAJ010025388">
    <property type="protein sequence ID" value="CAH2238728.1"/>
    <property type="molecule type" value="Genomic_DNA"/>
</dbReference>
<dbReference type="OrthoDB" id="10220336at2759"/>
<keyword evidence="2" id="KW-1185">Reference proteome</keyword>
<gene>
    <name evidence="1" type="primary">jg27654</name>
    <name evidence="1" type="ORF">PAEG_LOCUS15776</name>
</gene>
<accession>A0A8S4RN86</accession>
<evidence type="ECO:0000313" key="1">
    <source>
        <dbReference type="EMBL" id="CAH2238728.1"/>
    </source>
</evidence>
<reference evidence="1" key="1">
    <citation type="submission" date="2022-03" db="EMBL/GenBank/DDBJ databases">
        <authorList>
            <person name="Lindestad O."/>
        </authorList>
    </citation>
    <scope>NUCLEOTIDE SEQUENCE</scope>
</reference>
<dbReference type="Proteomes" id="UP000838756">
    <property type="component" value="Unassembled WGS sequence"/>
</dbReference>
<organism evidence="1 2">
    <name type="scientific">Pararge aegeria aegeria</name>
    <dbReference type="NCBI Taxonomy" id="348720"/>
    <lineage>
        <taxon>Eukaryota</taxon>
        <taxon>Metazoa</taxon>
        <taxon>Ecdysozoa</taxon>
        <taxon>Arthropoda</taxon>
        <taxon>Hexapoda</taxon>
        <taxon>Insecta</taxon>
        <taxon>Pterygota</taxon>
        <taxon>Neoptera</taxon>
        <taxon>Endopterygota</taxon>
        <taxon>Lepidoptera</taxon>
        <taxon>Glossata</taxon>
        <taxon>Ditrysia</taxon>
        <taxon>Papilionoidea</taxon>
        <taxon>Nymphalidae</taxon>
        <taxon>Satyrinae</taxon>
        <taxon>Satyrini</taxon>
        <taxon>Parargina</taxon>
        <taxon>Pararge</taxon>
    </lineage>
</organism>
<name>A0A8S4RN86_9NEOP</name>
<comment type="caution">
    <text evidence="1">The sequence shown here is derived from an EMBL/GenBank/DDBJ whole genome shotgun (WGS) entry which is preliminary data.</text>
</comment>
<dbReference type="AlphaFoldDB" id="A0A8S4RN86"/>